<dbReference type="InterPro" id="IPR038377">
    <property type="entry name" value="Na/Glc_symporter_sf"/>
</dbReference>
<feature type="transmembrane region" description="Helical" evidence="9">
    <location>
        <begin position="225"/>
        <end position="243"/>
    </location>
</feature>
<feature type="transmembrane region" description="Helical" evidence="9">
    <location>
        <begin position="6"/>
        <end position="23"/>
    </location>
</feature>
<evidence type="ECO:0000313" key="10">
    <source>
        <dbReference type="EMBL" id="CAH0233752.1"/>
    </source>
</evidence>
<dbReference type="AlphaFoldDB" id="A0A9W4L0S4"/>
<dbReference type="GO" id="GO:0022857">
    <property type="term" value="F:transmembrane transporter activity"/>
    <property type="evidence" value="ECO:0007669"/>
    <property type="project" value="InterPro"/>
</dbReference>
<evidence type="ECO:0000256" key="2">
    <source>
        <dbReference type="ARBA" id="ARBA00006434"/>
    </source>
</evidence>
<comment type="caution">
    <text evidence="10">The sequence shown here is derived from an EMBL/GenBank/DDBJ whole genome shotgun (WGS) entry which is preliminary data.</text>
</comment>
<dbReference type="CDD" id="cd11479">
    <property type="entry name" value="SLC5sbd_u3"/>
    <property type="match status" value="1"/>
</dbReference>
<dbReference type="PROSITE" id="PS00456">
    <property type="entry name" value="NA_SOLUT_SYMP_1"/>
    <property type="match status" value="1"/>
</dbReference>
<protein>
    <submittedName>
        <fullName evidence="10">Sodium/glucose cotransporter</fullName>
    </submittedName>
</protein>
<keyword evidence="5 9" id="KW-0812">Transmembrane</keyword>
<comment type="similarity">
    <text evidence="2 8">Belongs to the sodium:solute symporter (SSF) (TC 2.A.21) family.</text>
</comment>
<feature type="transmembrane region" description="Helical" evidence="9">
    <location>
        <begin position="264"/>
        <end position="284"/>
    </location>
</feature>
<dbReference type="GO" id="GO:0005886">
    <property type="term" value="C:plasma membrane"/>
    <property type="evidence" value="ECO:0007669"/>
    <property type="project" value="TreeGrafter"/>
</dbReference>
<evidence type="ECO:0000313" key="11">
    <source>
        <dbReference type="Proteomes" id="UP000789326"/>
    </source>
</evidence>
<gene>
    <name evidence="10" type="primary">sglT</name>
    <name evidence="10" type="ORF">SRABI133_02704</name>
</gene>
<feature type="transmembrane region" description="Helical" evidence="9">
    <location>
        <begin position="355"/>
        <end position="373"/>
    </location>
</feature>
<evidence type="ECO:0000256" key="6">
    <source>
        <dbReference type="ARBA" id="ARBA00022989"/>
    </source>
</evidence>
<keyword evidence="4" id="KW-1003">Cell membrane</keyword>
<sequence length="479" mass="51433">MHILDISIMILYFSVLIIVGVIGSKRAKTADDFIVAGRNLGHFMYLSCLAAVILGGASTLGTAKLGYQFGISGIWLVVMIGLGIIAIGLFLTNKIFNLKVLTISEMLEKRYNSQTRLISALVSVIYTFMLTVTQVIGMGTILHVLAGWNLTVSMIVGGGIVLFYTILGGMWSVTMTDVVQFVIMTIGIFFIMLPMSISKAGGWGSLKENLPASHFELGNIGGETIFQYFLLFTLGVVVGQDIWQRLFTARTKAVSRGGTIGAGLYSVFYAIAISIIGMCAFIILPDLGDPQNAFTSIAMVTLPAGLLGVVIASVVSALMSTASGTLLASSTLVVNDIIKKYIGPKMSERQFLKTSRITTLTIGVLTIIVSIWIQDILVALDVAYAILSGAVFFPIILGFFWKRVTATAAFYSILASMIVIIVGLVINGPSSTQPILYGLATSFVVITTITFLSSNNDHKNESEVKQDVKGKADMDTMAN</sequence>
<dbReference type="InterPro" id="IPR018212">
    <property type="entry name" value="Na/solute_symporter_CS"/>
</dbReference>
<dbReference type="PROSITE" id="PS50283">
    <property type="entry name" value="NA_SOLUT_SYMP_3"/>
    <property type="match status" value="1"/>
</dbReference>
<keyword evidence="7 9" id="KW-0472">Membrane</keyword>
<accession>A0A9W4L0S4</accession>
<evidence type="ECO:0000256" key="3">
    <source>
        <dbReference type="ARBA" id="ARBA00022448"/>
    </source>
</evidence>
<evidence type="ECO:0000256" key="7">
    <source>
        <dbReference type="ARBA" id="ARBA00023136"/>
    </source>
</evidence>
<feature type="transmembrane region" description="Helical" evidence="9">
    <location>
        <begin position="117"/>
        <end position="142"/>
    </location>
</feature>
<feature type="transmembrane region" description="Helical" evidence="9">
    <location>
        <begin position="73"/>
        <end position="96"/>
    </location>
</feature>
<name>A0A9W4L0S4_9BACI</name>
<proteinExistence type="inferred from homology"/>
<reference evidence="10" key="1">
    <citation type="submission" date="2021-11" db="EMBL/GenBank/DDBJ databases">
        <authorList>
            <person name="Bulgarelli D."/>
        </authorList>
    </citation>
    <scope>NUCLEOTIDE SEQUENCE</scope>
    <source>
        <strain evidence="10">Bi133</strain>
    </source>
</reference>
<evidence type="ECO:0000256" key="4">
    <source>
        <dbReference type="ARBA" id="ARBA00022475"/>
    </source>
</evidence>
<dbReference type="GO" id="GO:0046942">
    <property type="term" value="P:carboxylic acid transport"/>
    <property type="evidence" value="ECO:0007669"/>
    <property type="project" value="UniProtKB-ARBA"/>
</dbReference>
<keyword evidence="6 9" id="KW-1133">Transmembrane helix</keyword>
<evidence type="ECO:0000256" key="1">
    <source>
        <dbReference type="ARBA" id="ARBA00004141"/>
    </source>
</evidence>
<dbReference type="PANTHER" id="PTHR48086">
    <property type="entry name" value="SODIUM/PROLINE SYMPORTER-RELATED"/>
    <property type="match status" value="1"/>
</dbReference>
<feature type="transmembrane region" description="Helical" evidence="9">
    <location>
        <begin position="434"/>
        <end position="452"/>
    </location>
</feature>
<dbReference type="EMBL" id="CAKKMG010000035">
    <property type="protein sequence ID" value="CAH0233752.1"/>
    <property type="molecule type" value="Genomic_DNA"/>
</dbReference>
<dbReference type="InterPro" id="IPR050277">
    <property type="entry name" value="Sodium:Solute_Symporter"/>
</dbReference>
<evidence type="ECO:0000256" key="8">
    <source>
        <dbReference type="RuleBase" id="RU362091"/>
    </source>
</evidence>
<keyword evidence="3" id="KW-0813">Transport</keyword>
<feature type="transmembrane region" description="Helical" evidence="9">
    <location>
        <begin position="148"/>
        <end position="166"/>
    </location>
</feature>
<feature type="transmembrane region" description="Helical" evidence="9">
    <location>
        <begin position="304"/>
        <end position="334"/>
    </location>
</feature>
<comment type="subcellular location">
    <subcellularLocation>
        <location evidence="1">Membrane</location>
        <topology evidence="1">Multi-pass membrane protein</topology>
    </subcellularLocation>
</comment>
<evidence type="ECO:0000256" key="9">
    <source>
        <dbReference type="SAM" id="Phobius"/>
    </source>
</evidence>
<dbReference type="Pfam" id="PF00474">
    <property type="entry name" value="SSF"/>
    <property type="match status" value="1"/>
</dbReference>
<feature type="transmembrane region" description="Helical" evidence="9">
    <location>
        <begin position="379"/>
        <end position="401"/>
    </location>
</feature>
<dbReference type="InterPro" id="IPR001734">
    <property type="entry name" value="Na/solute_symporter"/>
</dbReference>
<feature type="transmembrane region" description="Helical" evidence="9">
    <location>
        <begin position="43"/>
        <end position="61"/>
    </location>
</feature>
<dbReference type="Proteomes" id="UP000789326">
    <property type="component" value="Unassembled WGS sequence"/>
</dbReference>
<feature type="transmembrane region" description="Helical" evidence="9">
    <location>
        <begin position="408"/>
        <end position="428"/>
    </location>
</feature>
<dbReference type="Gene3D" id="1.20.1730.10">
    <property type="entry name" value="Sodium/glucose cotransporter"/>
    <property type="match status" value="1"/>
</dbReference>
<feature type="transmembrane region" description="Helical" evidence="9">
    <location>
        <begin position="178"/>
        <end position="197"/>
    </location>
</feature>
<organism evidence="10 11">
    <name type="scientific">Peribacillus simplex</name>
    <dbReference type="NCBI Taxonomy" id="1478"/>
    <lineage>
        <taxon>Bacteria</taxon>
        <taxon>Bacillati</taxon>
        <taxon>Bacillota</taxon>
        <taxon>Bacilli</taxon>
        <taxon>Bacillales</taxon>
        <taxon>Bacillaceae</taxon>
        <taxon>Peribacillus</taxon>
    </lineage>
</organism>
<dbReference type="PANTHER" id="PTHR48086:SF7">
    <property type="entry name" value="SODIUM-SOLUTE SYMPORTER-RELATED"/>
    <property type="match status" value="1"/>
</dbReference>
<evidence type="ECO:0000256" key="5">
    <source>
        <dbReference type="ARBA" id="ARBA00022692"/>
    </source>
</evidence>
<dbReference type="RefSeq" id="WP_230302319.1">
    <property type="nucleotide sequence ID" value="NZ_CAKKMG010000035.1"/>
</dbReference>